<organism evidence="2 3">
    <name type="scientific">Blepharisma stoltei</name>
    <dbReference type="NCBI Taxonomy" id="1481888"/>
    <lineage>
        <taxon>Eukaryota</taxon>
        <taxon>Sar</taxon>
        <taxon>Alveolata</taxon>
        <taxon>Ciliophora</taxon>
        <taxon>Postciliodesmatophora</taxon>
        <taxon>Heterotrichea</taxon>
        <taxon>Heterotrichida</taxon>
        <taxon>Blepharismidae</taxon>
        <taxon>Blepharisma</taxon>
    </lineage>
</organism>
<name>A0AAU9IQT8_9CILI</name>
<dbReference type="CDD" id="cd00154">
    <property type="entry name" value="Rab"/>
    <property type="match status" value="1"/>
</dbReference>
<evidence type="ECO:0000313" key="2">
    <source>
        <dbReference type="EMBL" id="CAG9316096.1"/>
    </source>
</evidence>
<dbReference type="PROSITE" id="PS51421">
    <property type="entry name" value="RAS"/>
    <property type="match status" value="1"/>
</dbReference>
<evidence type="ECO:0000256" key="1">
    <source>
        <dbReference type="ARBA" id="ARBA00006270"/>
    </source>
</evidence>
<dbReference type="InterPro" id="IPR027417">
    <property type="entry name" value="P-loop_NTPase"/>
</dbReference>
<dbReference type="SMART" id="SM00175">
    <property type="entry name" value="RAB"/>
    <property type="match status" value="1"/>
</dbReference>
<dbReference type="SUPFAM" id="SSF52540">
    <property type="entry name" value="P-loop containing nucleoside triphosphate hydrolases"/>
    <property type="match status" value="1"/>
</dbReference>
<gene>
    <name evidence="2" type="ORF">BSTOLATCC_MIC15537</name>
</gene>
<dbReference type="InterPro" id="IPR001806">
    <property type="entry name" value="Small_GTPase"/>
</dbReference>
<dbReference type="Pfam" id="PF00071">
    <property type="entry name" value="Ras"/>
    <property type="match status" value="1"/>
</dbReference>
<dbReference type="PROSITE" id="PS51419">
    <property type="entry name" value="RAB"/>
    <property type="match status" value="1"/>
</dbReference>
<evidence type="ECO:0008006" key="4">
    <source>
        <dbReference type="Google" id="ProtNLM"/>
    </source>
</evidence>
<protein>
    <recommendedName>
        <fullName evidence="4">GTP-binding protein</fullName>
    </recommendedName>
</protein>
<evidence type="ECO:0000313" key="3">
    <source>
        <dbReference type="Proteomes" id="UP001162131"/>
    </source>
</evidence>
<comment type="similarity">
    <text evidence="1">Belongs to the small GTPase superfamily. Rab family.</text>
</comment>
<dbReference type="SMART" id="SM00174">
    <property type="entry name" value="RHO"/>
    <property type="match status" value="1"/>
</dbReference>
<dbReference type="GO" id="GO:0005525">
    <property type="term" value="F:GTP binding"/>
    <property type="evidence" value="ECO:0007669"/>
    <property type="project" value="InterPro"/>
</dbReference>
<sequence>MSLKRDFLFMVLLVGSEGSGKSYLQKRFVRNFFSLELHPTTGMHHAIKNIEVYEKNVQIQIWDPPGREEFKPALASYIQRFQSILLVYDITDKSSFEEISNWYSFVASNRNLENLSFFLIGTKSDLKSSRKVSFDEGQELANKLGMYFMEISGNNRHNLDTLFKFMCGILVSQKIENISAKIQMKLLKRQKRKNTSWF</sequence>
<dbReference type="SMART" id="SM00173">
    <property type="entry name" value="RAS"/>
    <property type="match status" value="1"/>
</dbReference>
<comment type="caution">
    <text evidence="2">The sequence shown here is derived from an EMBL/GenBank/DDBJ whole genome shotgun (WGS) entry which is preliminary data.</text>
</comment>
<dbReference type="Proteomes" id="UP001162131">
    <property type="component" value="Unassembled WGS sequence"/>
</dbReference>
<dbReference type="EMBL" id="CAJZBQ010000015">
    <property type="protein sequence ID" value="CAG9316096.1"/>
    <property type="molecule type" value="Genomic_DNA"/>
</dbReference>
<keyword evidence="3" id="KW-1185">Reference proteome</keyword>
<dbReference type="GO" id="GO:0003924">
    <property type="term" value="F:GTPase activity"/>
    <property type="evidence" value="ECO:0007669"/>
    <property type="project" value="InterPro"/>
</dbReference>
<dbReference type="InterPro" id="IPR005225">
    <property type="entry name" value="Small_GTP-bd"/>
</dbReference>
<dbReference type="FunFam" id="3.40.50.300:FF:001447">
    <property type="entry name" value="Ras-related protein Rab-1B"/>
    <property type="match status" value="1"/>
</dbReference>
<dbReference type="PRINTS" id="PR00449">
    <property type="entry name" value="RASTRNSFRMNG"/>
</dbReference>
<dbReference type="AlphaFoldDB" id="A0AAU9IQT8"/>
<dbReference type="InterPro" id="IPR050209">
    <property type="entry name" value="Rab_GTPases_membrane_traffic"/>
</dbReference>
<dbReference type="Gene3D" id="3.40.50.300">
    <property type="entry name" value="P-loop containing nucleotide triphosphate hydrolases"/>
    <property type="match status" value="1"/>
</dbReference>
<proteinExistence type="inferred from homology"/>
<reference evidence="2" key="1">
    <citation type="submission" date="2021-09" db="EMBL/GenBank/DDBJ databases">
        <authorList>
            <consortium name="AG Swart"/>
            <person name="Singh M."/>
            <person name="Singh A."/>
            <person name="Seah K."/>
            <person name="Emmerich C."/>
        </authorList>
    </citation>
    <scope>NUCLEOTIDE SEQUENCE</scope>
    <source>
        <strain evidence="2">ATCC30299</strain>
    </source>
</reference>
<dbReference type="NCBIfam" id="TIGR00231">
    <property type="entry name" value="small_GTP"/>
    <property type="match status" value="1"/>
</dbReference>
<accession>A0AAU9IQT8</accession>
<dbReference type="PANTHER" id="PTHR47979">
    <property type="entry name" value="DRAB11-RELATED"/>
    <property type="match status" value="1"/>
</dbReference>